<sequence>MLPLASVLVLKTHLQPIAFIASLPSTSVHTSFFFMDCSSSSIACIQESACSLSIACWNVLGSFSSPMSYSAS</sequence>
<gene>
    <name evidence="1" type="ORF">RchiOBHm_Chr3g0467141</name>
</gene>
<evidence type="ECO:0000313" key="1">
    <source>
        <dbReference type="EMBL" id="PRQ43312.1"/>
    </source>
</evidence>
<accession>A0A2P6RA61</accession>
<dbReference type="Proteomes" id="UP000238479">
    <property type="component" value="Chromosome 3"/>
</dbReference>
<dbReference type="AlphaFoldDB" id="A0A2P6RA61"/>
<reference evidence="1 2" key="1">
    <citation type="journal article" date="2018" name="Nat. Genet.">
        <title>The Rosa genome provides new insights in the design of modern roses.</title>
        <authorList>
            <person name="Bendahmane M."/>
        </authorList>
    </citation>
    <scope>NUCLEOTIDE SEQUENCE [LARGE SCALE GENOMIC DNA]</scope>
    <source>
        <strain evidence="2">cv. Old Blush</strain>
    </source>
</reference>
<dbReference type="Gramene" id="PRQ43312">
    <property type="protein sequence ID" value="PRQ43312"/>
    <property type="gene ID" value="RchiOBHm_Chr3g0467141"/>
</dbReference>
<protein>
    <submittedName>
        <fullName evidence="1">Uncharacterized protein</fullName>
    </submittedName>
</protein>
<organism evidence="1 2">
    <name type="scientific">Rosa chinensis</name>
    <name type="common">China rose</name>
    <dbReference type="NCBI Taxonomy" id="74649"/>
    <lineage>
        <taxon>Eukaryota</taxon>
        <taxon>Viridiplantae</taxon>
        <taxon>Streptophyta</taxon>
        <taxon>Embryophyta</taxon>
        <taxon>Tracheophyta</taxon>
        <taxon>Spermatophyta</taxon>
        <taxon>Magnoliopsida</taxon>
        <taxon>eudicotyledons</taxon>
        <taxon>Gunneridae</taxon>
        <taxon>Pentapetalae</taxon>
        <taxon>rosids</taxon>
        <taxon>fabids</taxon>
        <taxon>Rosales</taxon>
        <taxon>Rosaceae</taxon>
        <taxon>Rosoideae</taxon>
        <taxon>Rosoideae incertae sedis</taxon>
        <taxon>Rosa</taxon>
    </lineage>
</organism>
<name>A0A2P6RA61_ROSCH</name>
<comment type="caution">
    <text evidence="1">The sequence shown here is derived from an EMBL/GenBank/DDBJ whole genome shotgun (WGS) entry which is preliminary data.</text>
</comment>
<evidence type="ECO:0000313" key="2">
    <source>
        <dbReference type="Proteomes" id="UP000238479"/>
    </source>
</evidence>
<proteinExistence type="predicted"/>
<dbReference type="EMBL" id="PDCK01000041">
    <property type="protein sequence ID" value="PRQ43312.1"/>
    <property type="molecule type" value="Genomic_DNA"/>
</dbReference>
<keyword evidence="2" id="KW-1185">Reference proteome</keyword>